<dbReference type="PANTHER" id="PTHR34220">
    <property type="entry name" value="SENSOR HISTIDINE KINASE YPDA"/>
    <property type="match status" value="1"/>
</dbReference>
<feature type="domain" description="Signal transduction histidine kinase internal region" evidence="2">
    <location>
        <begin position="158"/>
        <end position="236"/>
    </location>
</feature>
<gene>
    <name evidence="3" type="ORF">EGI31_12530</name>
</gene>
<reference evidence="3 4" key="1">
    <citation type="submission" date="2018-11" db="EMBL/GenBank/DDBJ databases">
        <title>Novel bacteria species description.</title>
        <authorList>
            <person name="Han J.-H."/>
        </authorList>
    </citation>
    <scope>NUCLEOTIDE SEQUENCE [LARGE SCALE GENOMIC DNA]</scope>
    <source>
        <strain evidence="3 4">KCTC23259</strain>
    </source>
</reference>
<keyword evidence="3" id="KW-0418">Kinase</keyword>
<dbReference type="InterPro" id="IPR050640">
    <property type="entry name" value="Bact_2-comp_sensor_kinase"/>
</dbReference>
<feature type="transmembrane region" description="Helical" evidence="1">
    <location>
        <begin position="7"/>
        <end position="28"/>
    </location>
</feature>
<keyword evidence="1" id="KW-1133">Transmembrane helix</keyword>
<dbReference type="InterPro" id="IPR010559">
    <property type="entry name" value="Sig_transdc_His_kin_internal"/>
</dbReference>
<keyword evidence="1" id="KW-0472">Membrane</keyword>
<dbReference type="InterPro" id="IPR036890">
    <property type="entry name" value="HATPase_C_sf"/>
</dbReference>
<evidence type="ECO:0000313" key="3">
    <source>
        <dbReference type="EMBL" id="MCP9763781.1"/>
    </source>
</evidence>
<sequence length="349" mass="40806">MNFKQSYWLFQISGWTLYTLSDFINYFLFWNFNYEELENLVFNSIINILVGISLTHLFRVVFKKYDWIKLSIPQLIIRSFIGIILITFLFYAINISLDEDIIDTSKSNWLLRDIVYVVNLSKPILIWVLVYIFYAYTNERRIDAIERIKLQTSIEATEAKILRAQINPHFMFNALNSIRALVLEDPSKSQKGITQLSNILRSALVADRKTTISLKEELKTIEDYLELEKVRYEERLQIMWDVDVNTLNIQVPPMMLQTLVENAIKHGVQKAARWGYVEINTSKIFNNLVIKIRNTGVLKNTENLNEDGGFGLKNTEKRLQLLYGKNASFEIYQEDHQTVTAVIKIPLSI</sequence>
<comment type="caution">
    <text evidence="3">The sequence shown here is derived from an EMBL/GenBank/DDBJ whole genome shotgun (WGS) entry which is preliminary data.</text>
</comment>
<dbReference type="RefSeq" id="WP_255037550.1">
    <property type="nucleotide sequence ID" value="NZ_RJUF01000039.1"/>
</dbReference>
<dbReference type="Proteomes" id="UP001204144">
    <property type="component" value="Unassembled WGS sequence"/>
</dbReference>
<proteinExistence type="predicted"/>
<feature type="transmembrane region" description="Helical" evidence="1">
    <location>
        <begin position="74"/>
        <end position="94"/>
    </location>
</feature>
<organism evidence="3 4">
    <name type="scientific">Lacihabitans soyangensis</name>
    <dbReference type="NCBI Taxonomy" id="869394"/>
    <lineage>
        <taxon>Bacteria</taxon>
        <taxon>Pseudomonadati</taxon>
        <taxon>Bacteroidota</taxon>
        <taxon>Cytophagia</taxon>
        <taxon>Cytophagales</taxon>
        <taxon>Leadbetterellaceae</taxon>
        <taxon>Lacihabitans</taxon>
    </lineage>
</organism>
<dbReference type="Pfam" id="PF06580">
    <property type="entry name" value="His_kinase"/>
    <property type="match status" value="1"/>
</dbReference>
<feature type="transmembrane region" description="Helical" evidence="1">
    <location>
        <begin position="114"/>
        <end position="137"/>
    </location>
</feature>
<accession>A0AAE3H489</accession>
<evidence type="ECO:0000256" key="1">
    <source>
        <dbReference type="SAM" id="Phobius"/>
    </source>
</evidence>
<name>A0AAE3H489_9BACT</name>
<keyword evidence="3" id="KW-0808">Transferase</keyword>
<evidence type="ECO:0000259" key="2">
    <source>
        <dbReference type="Pfam" id="PF06580"/>
    </source>
</evidence>
<dbReference type="AlphaFoldDB" id="A0AAE3H489"/>
<protein>
    <submittedName>
        <fullName evidence="3">Sensor histidine kinase</fullName>
    </submittedName>
</protein>
<feature type="transmembrane region" description="Helical" evidence="1">
    <location>
        <begin position="40"/>
        <end position="62"/>
    </location>
</feature>
<dbReference type="SUPFAM" id="SSF55874">
    <property type="entry name" value="ATPase domain of HSP90 chaperone/DNA topoisomerase II/histidine kinase"/>
    <property type="match status" value="1"/>
</dbReference>
<dbReference type="EMBL" id="RJUF01000039">
    <property type="protein sequence ID" value="MCP9763781.1"/>
    <property type="molecule type" value="Genomic_DNA"/>
</dbReference>
<evidence type="ECO:0000313" key="4">
    <source>
        <dbReference type="Proteomes" id="UP001204144"/>
    </source>
</evidence>
<dbReference type="GO" id="GO:0016020">
    <property type="term" value="C:membrane"/>
    <property type="evidence" value="ECO:0007669"/>
    <property type="project" value="InterPro"/>
</dbReference>
<dbReference type="GO" id="GO:0000155">
    <property type="term" value="F:phosphorelay sensor kinase activity"/>
    <property type="evidence" value="ECO:0007669"/>
    <property type="project" value="InterPro"/>
</dbReference>
<dbReference type="PANTHER" id="PTHR34220:SF7">
    <property type="entry name" value="SENSOR HISTIDINE KINASE YPDA"/>
    <property type="match status" value="1"/>
</dbReference>
<keyword evidence="1" id="KW-0812">Transmembrane</keyword>
<dbReference type="Gene3D" id="3.30.565.10">
    <property type="entry name" value="Histidine kinase-like ATPase, C-terminal domain"/>
    <property type="match status" value="1"/>
</dbReference>
<keyword evidence="4" id="KW-1185">Reference proteome</keyword>